<name>A0ABD5R9D6_9EURY</name>
<dbReference type="SUPFAM" id="SSF51735">
    <property type="entry name" value="NAD(P)-binding Rossmann-fold domains"/>
    <property type="match status" value="1"/>
</dbReference>
<evidence type="ECO:0000259" key="1">
    <source>
        <dbReference type="SMART" id="SM00881"/>
    </source>
</evidence>
<proteinExistence type="predicted"/>
<dbReference type="SMART" id="SM00881">
    <property type="entry name" value="CoA_binding"/>
    <property type="match status" value="1"/>
</dbReference>
<dbReference type="InterPro" id="IPR036291">
    <property type="entry name" value="NAD(P)-bd_dom_sf"/>
</dbReference>
<gene>
    <name evidence="2" type="ORF">ACFPJ5_06610</name>
</gene>
<keyword evidence="3" id="KW-1185">Reference proteome</keyword>
<dbReference type="Gene3D" id="3.40.50.720">
    <property type="entry name" value="NAD(P)-binding Rossmann-like Domain"/>
    <property type="match status" value="1"/>
</dbReference>
<dbReference type="AlphaFoldDB" id="A0ABD5R9D6"/>
<dbReference type="EMBL" id="JBHSKX010000001">
    <property type="protein sequence ID" value="MFC5366605.1"/>
    <property type="molecule type" value="Genomic_DNA"/>
</dbReference>
<dbReference type="InterPro" id="IPR003781">
    <property type="entry name" value="CoA-bd"/>
</dbReference>
<dbReference type="PANTHER" id="PTHR33303">
    <property type="entry name" value="CYTOPLASMIC PROTEIN-RELATED"/>
    <property type="match status" value="1"/>
</dbReference>
<sequence>MPITSDDGLRELLDLQRVAVVGCSATPGKAAHDIPAYLREHGYEVHPVNPYADEIFGVEPADSLAGVDADVGLVNVFRPSDEVPGIVDQVLDRKQSRGDVQAIWLQLGISHDEAAARAEEAGLRVVQDRCMKVEHGRLLG</sequence>
<feature type="domain" description="CoA-binding" evidence="1">
    <location>
        <begin position="12"/>
        <end position="109"/>
    </location>
</feature>
<evidence type="ECO:0000313" key="2">
    <source>
        <dbReference type="EMBL" id="MFC5366605.1"/>
    </source>
</evidence>
<comment type="caution">
    <text evidence="2">The sequence shown here is derived from an EMBL/GenBank/DDBJ whole genome shotgun (WGS) entry which is preliminary data.</text>
</comment>
<dbReference type="Pfam" id="PF13380">
    <property type="entry name" value="CoA_binding_2"/>
    <property type="match status" value="1"/>
</dbReference>
<organism evidence="2 3">
    <name type="scientific">Salinirubrum litoreum</name>
    <dbReference type="NCBI Taxonomy" id="1126234"/>
    <lineage>
        <taxon>Archaea</taxon>
        <taxon>Methanobacteriati</taxon>
        <taxon>Methanobacteriota</taxon>
        <taxon>Stenosarchaea group</taxon>
        <taxon>Halobacteria</taxon>
        <taxon>Halobacteriales</taxon>
        <taxon>Haloferacaceae</taxon>
        <taxon>Salinirubrum</taxon>
    </lineage>
</organism>
<dbReference type="PANTHER" id="PTHR33303:SF2">
    <property type="entry name" value="COA-BINDING DOMAIN-CONTAINING PROTEIN"/>
    <property type="match status" value="1"/>
</dbReference>
<dbReference type="Proteomes" id="UP001596201">
    <property type="component" value="Unassembled WGS sequence"/>
</dbReference>
<reference evidence="2 3" key="1">
    <citation type="journal article" date="2019" name="Int. J. Syst. Evol. Microbiol.">
        <title>The Global Catalogue of Microorganisms (GCM) 10K type strain sequencing project: providing services to taxonomists for standard genome sequencing and annotation.</title>
        <authorList>
            <consortium name="The Broad Institute Genomics Platform"/>
            <consortium name="The Broad Institute Genome Sequencing Center for Infectious Disease"/>
            <person name="Wu L."/>
            <person name="Ma J."/>
        </authorList>
    </citation>
    <scope>NUCLEOTIDE SEQUENCE [LARGE SCALE GENOMIC DNA]</scope>
    <source>
        <strain evidence="2 3">CGMCC 1.12237</strain>
    </source>
</reference>
<dbReference type="RefSeq" id="WP_227228055.1">
    <property type="nucleotide sequence ID" value="NZ_JAJCVJ010000001.1"/>
</dbReference>
<protein>
    <submittedName>
        <fullName evidence="2">CoA-binding protein</fullName>
    </submittedName>
</protein>
<accession>A0ABD5R9D6</accession>
<evidence type="ECO:0000313" key="3">
    <source>
        <dbReference type="Proteomes" id="UP001596201"/>
    </source>
</evidence>